<evidence type="ECO:0000313" key="1">
    <source>
        <dbReference type="EMBL" id="VVB04952.1"/>
    </source>
</evidence>
<sequence length="164" mass="18293">MLVDIVLYALDNPAPSNLLVISKDISEETALFTLLQALDSKGYNILVAQTEEVASAVLHCTESSNRHLKRLFGHIGSTPNKGKKPKHHVVLIPICFRSNLASHGYDGEVSIRAYCEENMSLDITLIRTGDRSTKMLNDILFWALENQKASQNLSQITCMMFCKL</sequence>
<accession>A0A565BUA4</accession>
<dbReference type="PANTHER" id="PTHR14379:SF3">
    <property type="entry name" value="MEIOSIS REGULATOR AND MRNA STABILITY FACTOR 1"/>
    <property type="match status" value="1"/>
</dbReference>
<protein>
    <recommendedName>
        <fullName evidence="3">NYN domain-containing protein</fullName>
    </recommendedName>
</protein>
<reference evidence="1" key="1">
    <citation type="submission" date="2019-07" db="EMBL/GenBank/DDBJ databases">
        <authorList>
            <person name="Dittberner H."/>
        </authorList>
    </citation>
    <scope>NUCLEOTIDE SEQUENCE [LARGE SCALE GENOMIC DNA]</scope>
</reference>
<dbReference type="AlphaFoldDB" id="A0A565BUA4"/>
<dbReference type="EMBL" id="CABITT030000005">
    <property type="protein sequence ID" value="VVB04952.1"/>
    <property type="molecule type" value="Genomic_DNA"/>
</dbReference>
<dbReference type="GO" id="GO:0010468">
    <property type="term" value="P:regulation of gene expression"/>
    <property type="evidence" value="ECO:0007669"/>
    <property type="project" value="InterPro"/>
</dbReference>
<name>A0A565BUA4_9BRAS</name>
<organism evidence="1 2">
    <name type="scientific">Arabis nemorensis</name>
    <dbReference type="NCBI Taxonomy" id="586526"/>
    <lineage>
        <taxon>Eukaryota</taxon>
        <taxon>Viridiplantae</taxon>
        <taxon>Streptophyta</taxon>
        <taxon>Embryophyta</taxon>
        <taxon>Tracheophyta</taxon>
        <taxon>Spermatophyta</taxon>
        <taxon>Magnoliopsida</taxon>
        <taxon>eudicotyledons</taxon>
        <taxon>Gunneridae</taxon>
        <taxon>Pentapetalae</taxon>
        <taxon>rosids</taxon>
        <taxon>malvids</taxon>
        <taxon>Brassicales</taxon>
        <taxon>Brassicaceae</taxon>
        <taxon>Arabideae</taxon>
        <taxon>Arabis</taxon>
    </lineage>
</organism>
<comment type="caution">
    <text evidence="1">The sequence shown here is derived from an EMBL/GenBank/DDBJ whole genome shotgun (WGS) entry which is preliminary data.</text>
</comment>
<evidence type="ECO:0008006" key="3">
    <source>
        <dbReference type="Google" id="ProtNLM"/>
    </source>
</evidence>
<evidence type="ECO:0000313" key="2">
    <source>
        <dbReference type="Proteomes" id="UP000489600"/>
    </source>
</evidence>
<dbReference type="GO" id="GO:0005777">
    <property type="term" value="C:peroxisome"/>
    <property type="evidence" value="ECO:0007669"/>
    <property type="project" value="InterPro"/>
</dbReference>
<gene>
    <name evidence="1" type="ORF">ANE_LOCUS15396</name>
</gene>
<keyword evidence="2" id="KW-1185">Reference proteome</keyword>
<dbReference type="Proteomes" id="UP000489600">
    <property type="component" value="Unassembled WGS sequence"/>
</dbReference>
<dbReference type="InterPro" id="IPR024768">
    <property type="entry name" value="Marf1"/>
</dbReference>
<dbReference type="OrthoDB" id="1071322at2759"/>
<proteinExistence type="predicted"/>
<dbReference type="PANTHER" id="PTHR14379">
    <property type="entry name" value="LIMKAIN B LKAP"/>
    <property type="match status" value="1"/>
</dbReference>